<feature type="transmembrane region" description="Helical" evidence="8">
    <location>
        <begin position="113"/>
        <end position="135"/>
    </location>
</feature>
<feature type="transmembrane region" description="Helical" evidence="8">
    <location>
        <begin position="282"/>
        <end position="305"/>
    </location>
</feature>
<sequence length="343" mass="36537">MFTPVESALGAILLQQASTALLFNNGCVLGASGQLRGILTGPTFKTSAFIAGMALSVFVTKTIFPTLIPHYDVPQQDWNDSLWIVGLGTLTGYGTKSCNGCTSGHMLCGVSRLSARSLIATLTFMVVAYVTHQYVVPSSSTKFSSSNCPAGVDCYAPVYPNSDLVVNLVLAITASIVSLHLIPSIVFRVANKSELAGLASRLLVGFTFGFGLLVSGFADPVKVLSFFSVSFGPLDITAWDPSLGFVGLFAIVPNIIWWNFATAEPPNSAPECKGPPKYNRRYELPTTSLSSITLRFMIGAVLFGVSWGASGSCPGPAILRTLVQPWWGVLWVEGFLMGSLIPF</sequence>
<evidence type="ECO:0000256" key="8">
    <source>
        <dbReference type="SAM" id="Phobius"/>
    </source>
</evidence>
<accession>A0AA38Y3P7</accession>
<keyword evidence="6 8" id="KW-1133">Transmembrane helix</keyword>
<feature type="transmembrane region" description="Helical" evidence="8">
    <location>
        <begin position="238"/>
        <end position="261"/>
    </location>
</feature>
<evidence type="ECO:0000256" key="5">
    <source>
        <dbReference type="ARBA" id="ARBA00022692"/>
    </source>
</evidence>
<evidence type="ECO:0000256" key="1">
    <source>
        <dbReference type="ARBA" id="ARBA00004429"/>
    </source>
</evidence>
<dbReference type="PANTHER" id="PTHR30574:SF1">
    <property type="entry name" value="SULPHUR TRANSPORT DOMAIN-CONTAINING PROTEIN"/>
    <property type="match status" value="1"/>
</dbReference>
<dbReference type="EMBL" id="JAPDRN010000039">
    <property type="protein sequence ID" value="KAJ9634267.1"/>
    <property type="molecule type" value="Genomic_DNA"/>
</dbReference>
<dbReference type="Pfam" id="PF20398">
    <property type="entry name" value="DUF6691"/>
    <property type="match status" value="1"/>
</dbReference>
<proteinExistence type="predicted"/>
<evidence type="ECO:0000256" key="3">
    <source>
        <dbReference type="ARBA" id="ARBA00022475"/>
    </source>
</evidence>
<keyword evidence="3" id="KW-1003">Cell membrane</keyword>
<dbReference type="PANTHER" id="PTHR30574">
    <property type="entry name" value="INNER MEMBRANE PROTEIN YEDE"/>
    <property type="match status" value="1"/>
</dbReference>
<evidence type="ECO:0008006" key="11">
    <source>
        <dbReference type="Google" id="ProtNLM"/>
    </source>
</evidence>
<name>A0AA38Y3P7_9EURO</name>
<comment type="caution">
    <text evidence="9">The sequence shown here is derived from an EMBL/GenBank/DDBJ whole genome shotgun (WGS) entry which is preliminary data.</text>
</comment>
<evidence type="ECO:0000256" key="4">
    <source>
        <dbReference type="ARBA" id="ARBA00022519"/>
    </source>
</evidence>
<dbReference type="GO" id="GO:0005886">
    <property type="term" value="C:plasma membrane"/>
    <property type="evidence" value="ECO:0007669"/>
    <property type="project" value="UniProtKB-SubCell"/>
</dbReference>
<organism evidence="9 10">
    <name type="scientific">Knufia peltigerae</name>
    <dbReference type="NCBI Taxonomy" id="1002370"/>
    <lineage>
        <taxon>Eukaryota</taxon>
        <taxon>Fungi</taxon>
        <taxon>Dikarya</taxon>
        <taxon>Ascomycota</taxon>
        <taxon>Pezizomycotina</taxon>
        <taxon>Eurotiomycetes</taxon>
        <taxon>Chaetothyriomycetidae</taxon>
        <taxon>Chaetothyriales</taxon>
        <taxon>Trichomeriaceae</taxon>
        <taxon>Knufia</taxon>
    </lineage>
</organism>
<gene>
    <name evidence="9" type="ORF">H2204_006344</name>
</gene>
<keyword evidence="2" id="KW-0813">Transport</keyword>
<evidence type="ECO:0000256" key="2">
    <source>
        <dbReference type="ARBA" id="ARBA00022448"/>
    </source>
</evidence>
<keyword evidence="4" id="KW-0997">Cell inner membrane</keyword>
<evidence type="ECO:0000256" key="6">
    <source>
        <dbReference type="ARBA" id="ARBA00022989"/>
    </source>
</evidence>
<reference evidence="9" key="1">
    <citation type="submission" date="2022-10" db="EMBL/GenBank/DDBJ databases">
        <title>Culturing micro-colonial fungi from biological soil crusts in the Mojave desert and describing Neophaeococcomyces mojavensis, and introducing the new genera and species Taxawa tesnikishii.</title>
        <authorList>
            <person name="Kurbessoian T."/>
            <person name="Stajich J.E."/>
        </authorList>
    </citation>
    <scope>NUCLEOTIDE SEQUENCE</scope>
    <source>
        <strain evidence="9">TK_35</strain>
    </source>
</reference>
<keyword evidence="7 8" id="KW-0472">Membrane</keyword>
<dbReference type="Proteomes" id="UP001172681">
    <property type="component" value="Unassembled WGS sequence"/>
</dbReference>
<feature type="transmembrane region" description="Helical" evidence="8">
    <location>
        <begin position="165"/>
        <end position="186"/>
    </location>
</feature>
<feature type="transmembrane region" description="Helical" evidence="8">
    <location>
        <begin position="198"/>
        <end position="218"/>
    </location>
</feature>
<keyword evidence="5 8" id="KW-0812">Transmembrane</keyword>
<protein>
    <recommendedName>
        <fullName evidence="11">Sulphur transport domain-containing protein</fullName>
    </recommendedName>
</protein>
<dbReference type="AlphaFoldDB" id="A0AA38Y3P7"/>
<comment type="subcellular location">
    <subcellularLocation>
        <location evidence="1">Cell inner membrane</location>
        <topology evidence="1">Multi-pass membrane protein</topology>
    </subcellularLocation>
</comment>
<evidence type="ECO:0000313" key="9">
    <source>
        <dbReference type="EMBL" id="KAJ9634267.1"/>
    </source>
</evidence>
<evidence type="ECO:0000256" key="7">
    <source>
        <dbReference type="ARBA" id="ARBA00023136"/>
    </source>
</evidence>
<feature type="transmembrane region" description="Helical" evidence="8">
    <location>
        <begin position="46"/>
        <end position="64"/>
    </location>
</feature>
<dbReference type="InterPro" id="IPR046513">
    <property type="entry name" value="DUF6691"/>
</dbReference>
<dbReference type="InterPro" id="IPR007272">
    <property type="entry name" value="Sulf_transp_TsuA/YedE"/>
</dbReference>
<keyword evidence="10" id="KW-1185">Reference proteome</keyword>
<evidence type="ECO:0000313" key="10">
    <source>
        <dbReference type="Proteomes" id="UP001172681"/>
    </source>
</evidence>